<sequence length="66" mass="7144">MSADLYVVWFAGMAVMILLILGTGTLVMSGTIGRKRRSSTRAVIARRLVAHEGGRHQEPDPVDHAA</sequence>
<dbReference type="EMBL" id="VUJV01000002">
    <property type="protein sequence ID" value="KAA1420324.1"/>
    <property type="molecule type" value="Genomic_DNA"/>
</dbReference>
<proteinExistence type="predicted"/>
<organism evidence="2 3">
    <name type="scientific">Nocardioides humilatus</name>
    <dbReference type="NCBI Taxonomy" id="2607660"/>
    <lineage>
        <taxon>Bacteria</taxon>
        <taxon>Bacillati</taxon>
        <taxon>Actinomycetota</taxon>
        <taxon>Actinomycetes</taxon>
        <taxon>Propionibacteriales</taxon>
        <taxon>Nocardioidaceae</taxon>
        <taxon>Nocardioides</taxon>
    </lineage>
</organism>
<dbReference type="AlphaFoldDB" id="A0A5B1LIV1"/>
<dbReference type="Proteomes" id="UP000325003">
    <property type="component" value="Unassembled WGS sequence"/>
</dbReference>
<accession>A0A5B1LIV1</accession>
<keyword evidence="1" id="KW-0472">Membrane</keyword>
<evidence type="ECO:0000313" key="3">
    <source>
        <dbReference type="Proteomes" id="UP000325003"/>
    </source>
</evidence>
<gene>
    <name evidence="2" type="ORF">F0U44_07885</name>
</gene>
<feature type="transmembrane region" description="Helical" evidence="1">
    <location>
        <begin position="6"/>
        <end position="28"/>
    </location>
</feature>
<reference evidence="2 3" key="2">
    <citation type="submission" date="2019-09" db="EMBL/GenBank/DDBJ databases">
        <authorList>
            <person name="Jin C."/>
        </authorList>
    </citation>
    <scope>NUCLEOTIDE SEQUENCE [LARGE SCALE GENOMIC DNA]</scope>
    <source>
        <strain evidence="2 3">BN130099</strain>
    </source>
</reference>
<keyword evidence="1" id="KW-1133">Transmembrane helix</keyword>
<keyword evidence="3" id="KW-1185">Reference proteome</keyword>
<evidence type="ECO:0000256" key="1">
    <source>
        <dbReference type="SAM" id="Phobius"/>
    </source>
</evidence>
<protein>
    <submittedName>
        <fullName evidence="2">Uncharacterized protein</fullName>
    </submittedName>
</protein>
<evidence type="ECO:0000313" key="2">
    <source>
        <dbReference type="EMBL" id="KAA1420324.1"/>
    </source>
</evidence>
<name>A0A5B1LIV1_9ACTN</name>
<keyword evidence="1" id="KW-0812">Transmembrane</keyword>
<comment type="caution">
    <text evidence="2">The sequence shown here is derived from an EMBL/GenBank/DDBJ whole genome shotgun (WGS) entry which is preliminary data.</text>
</comment>
<dbReference type="RefSeq" id="WP_149727749.1">
    <property type="nucleotide sequence ID" value="NZ_VUJV01000002.1"/>
</dbReference>
<reference evidence="2 3" key="1">
    <citation type="submission" date="2019-09" db="EMBL/GenBank/DDBJ databases">
        <title>Nocardioides panacisoli sp. nov., isolated from the soil of a ginseng field.</title>
        <authorList>
            <person name="Cho C."/>
        </authorList>
    </citation>
    <scope>NUCLEOTIDE SEQUENCE [LARGE SCALE GENOMIC DNA]</scope>
    <source>
        <strain evidence="2 3">BN130099</strain>
    </source>
</reference>